<dbReference type="STRING" id="576117.SAMN04488138_107197"/>
<gene>
    <name evidence="2" type="ORF">SAMN04488138_107197</name>
</gene>
<dbReference type="AlphaFoldDB" id="A0A1I3T561"/>
<proteinExistence type="predicted"/>
<dbReference type="Proteomes" id="UP000183299">
    <property type="component" value="Unassembled WGS sequence"/>
</dbReference>
<accession>A0A1I3T561</accession>
<feature type="signal peptide" evidence="1">
    <location>
        <begin position="1"/>
        <end position="27"/>
    </location>
</feature>
<keyword evidence="1" id="KW-0732">Signal</keyword>
<sequence>MKLTRFTAGLLALSIATAGFAAAPARAGEKETALVLGGLLTLFVIGKALDDKNDSKVTVSNPHPGKRPAPVRHSVQIPNQCVMSAGNGGKHRLVAMENCLKSQKGHKVKTSQLPRACETRVNTRQGKKDAYDVGCLSNFGYSVRH</sequence>
<evidence type="ECO:0000313" key="2">
    <source>
        <dbReference type="EMBL" id="SFJ64637.1"/>
    </source>
</evidence>
<evidence type="ECO:0000256" key="1">
    <source>
        <dbReference type="SAM" id="SignalP"/>
    </source>
</evidence>
<organism evidence="2 3">
    <name type="scientific">Celeribacter halophilus</name>
    <dbReference type="NCBI Taxonomy" id="576117"/>
    <lineage>
        <taxon>Bacteria</taxon>
        <taxon>Pseudomonadati</taxon>
        <taxon>Pseudomonadota</taxon>
        <taxon>Alphaproteobacteria</taxon>
        <taxon>Rhodobacterales</taxon>
        <taxon>Roseobacteraceae</taxon>
        <taxon>Celeribacter</taxon>
    </lineage>
</organism>
<dbReference type="EMBL" id="FORY01000007">
    <property type="protein sequence ID" value="SFJ64637.1"/>
    <property type="molecule type" value="Genomic_DNA"/>
</dbReference>
<dbReference type="RefSeq" id="WP_066604185.1">
    <property type="nucleotide sequence ID" value="NZ_FORY01000007.1"/>
</dbReference>
<protein>
    <submittedName>
        <fullName evidence="2">Uncharacterized protein</fullName>
    </submittedName>
</protein>
<dbReference type="OrthoDB" id="7876829at2"/>
<evidence type="ECO:0000313" key="3">
    <source>
        <dbReference type="Proteomes" id="UP000183299"/>
    </source>
</evidence>
<feature type="chain" id="PRO_5010213277" evidence="1">
    <location>
        <begin position="28"/>
        <end position="145"/>
    </location>
</feature>
<keyword evidence="3" id="KW-1185">Reference proteome</keyword>
<dbReference type="GeneID" id="98664939"/>
<name>A0A1I3T561_9RHOB</name>
<reference evidence="2 3" key="1">
    <citation type="submission" date="2016-10" db="EMBL/GenBank/DDBJ databases">
        <authorList>
            <person name="de Groot N.N."/>
        </authorList>
    </citation>
    <scope>NUCLEOTIDE SEQUENCE [LARGE SCALE GENOMIC DNA]</scope>
    <source>
        <strain evidence="2 3">CGMCC 1.8891</strain>
    </source>
</reference>